<dbReference type="InterPro" id="IPR034585">
    <property type="entry name" value="PAP-1"/>
</dbReference>
<dbReference type="EMBL" id="JBJQND010000012">
    <property type="protein sequence ID" value="KAL3860376.1"/>
    <property type="molecule type" value="Genomic_DNA"/>
</dbReference>
<dbReference type="SUPFAM" id="SSF57756">
    <property type="entry name" value="Retrovirus zinc finger-like domains"/>
    <property type="match status" value="1"/>
</dbReference>
<dbReference type="PANTHER" id="PTHR35252">
    <property type="entry name" value="RETINITIS PIGMENTOSA 9 PROTEIN"/>
    <property type="match status" value="1"/>
</dbReference>
<evidence type="ECO:0000313" key="2">
    <source>
        <dbReference type="EMBL" id="KAL3860377.1"/>
    </source>
</evidence>
<dbReference type="EMBL" id="JBJQND010000012">
    <property type="protein sequence ID" value="KAL3860378.1"/>
    <property type="molecule type" value="Genomic_DNA"/>
</dbReference>
<feature type="compositionally biased region" description="Basic and acidic residues" evidence="1">
    <location>
        <begin position="1"/>
        <end position="28"/>
    </location>
</feature>
<organism evidence="2 3">
    <name type="scientific">Sinanodonta woodiana</name>
    <name type="common">Chinese pond mussel</name>
    <name type="synonym">Anodonta woodiana</name>
    <dbReference type="NCBI Taxonomy" id="1069815"/>
    <lineage>
        <taxon>Eukaryota</taxon>
        <taxon>Metazoa</taxon>
        <taxon>Spiralia</taxon>
        <taxon>Lophotrochozoa</taxon>
        <taxon>Mollusca</taxon>
        <taxon>Bivalvia</taxon>
        <taxon>Autobranchia</taxon>
        <taxon>Heteroconchia</taxon>
        <taxon>Palaeoheterodonta</taxon>
        <taxon>Unionida</taxon>
        <taxon>Unionoidea</taxon>
        <taxon>Unionidae</taxon>
        <taxon>Unioninae</taxon>
        <taxon>Sinanodonta</taxon>
    </lineage>
</organism>
<gene>
    <name evidence="2" type="ORF">ACJMK2_010510</name>
</gene>
<feature type="compositionally biased region" description="Basic residues" evidence="1">
    <location>
        <begin position="217"/>
        <end position="227"/>
    </location>
</feature>
<feature type="compositionally biased region" description="Basic residues" evidence="1">
    <location>
        <begin position="187"/>
        <end position="199"/>
    </location>
</feature>
<feature type="region of interest" description="Disordered" evidence="1">
    <location>
        <begin position="111"/>
        <end position="227"/>
    </location>
</feature>
<protein>
    <submittedName>
        <fullName evidence="2">Uncharacterized protein</fullName>
    </submittedName>
</protein>
<dbReference type="InterPro" id="IPR036875">
    <property type="entry name" value="Znf_CCHC_sf"/>
</dbReference>
<proteinExistence type="predicted"/>
<dbReference type="AlphaFoldDB" id="A0ABD3VIJ7"/>
<evidence type="ECO:0000256" key="1">
    <source>
        <dbReference type="SAM" id="MobiDB-lite"/>
    </source>
</evidence>
<reference evidence="2 3" key="1">
    <citation type="submission" date="2024-11" db="EMBL/GenBank/DDBJ databases">
        <title>Chromosome-level genome assembly of the freshwater bivalve Anodonta woodiana.</title>
        <authorList>
            <person name="Chen X."/>
        </authorList>
    </citation>
    <scope>NUCLEOTIDE SEQUENCE [LARGE SCALE GENOMIC DNA]</scope>
    <source>
        <strain evidence="2">MN2024</strain>
        <tissue evidence="2">Gills</tissue>
    </source>
</reference>
<evidence type="ECO:0000313" key="3">
    <source>
        <dbReference type="Proteomes" id="UP001634394"/>
    </source>
</evidence>
<comment type="caution">
    <text evidence="2">The sequence shown here is derived from an EMBL/GenBank/DDBJ whole genome shotgun (WGS) entry which is preliminary data.</text>
</comment>
<sequence length="227" mass="26980">MHHQGIIKEDVERSEDHIPDLSKNEETQRFLSKKPTKSFSMTAGKELKDMQCWHCKGYGHRRGDKNCPKFKSASIQTTRLKWSYEDPMYRYIEDNKRREKEKRIQQLQALLISSTDSSESEVIEKSERKKSKKKKKKRKSTEPISKCQERQALYFQGTKTSHSDTDSKHKGHKRKRNDSDCLEKEIHSKRHKKHKHSSKEKRPYSPSSVKSDQDKKTVKKKKKKRHK</sequence>
<name>A0ABD3VIJ7_SINWO</name>
<feature type="compositionally biased region" description="Basic and acidic residues" evidence="1">
    <location>
        <begin position="177"/>
        <end position="186"/>
    </location>
</feature>
<accession>A0ABD3VIJ7</accession>
<keyword evidence="3" id="KW-1185">Reference proteome</keyword>
<feature type="region of interest" description="Disordered" evidence="1">
    <location>
        <begin position="1"/>
        <end position="43"/>
    </location>
</feature>
<dbReference type="EMBL" id="JBJQND010000012">
    <property type="protein sequence ID" value="KAL3860377.1"/>
    <property type="molecule type" value="Genomic_DNA"/>
</dbReference>
<feature type="compositionally biased region" description="Basic residues" evidence="1">
    <location>
        <begin position="128"/>
        <end position="139"/>
    </location>
</feature>
<dbReference type="Proteomes" id="UP001634394">
    <property type="component" value="Unassembled WGS sequence"/>
</dbReference>
<dbReference type="PANTHER" id="PTHR35252:SF1">
    <property type="entry name" value="RETINITIS PIGMENTOSA 9 PROTEIN"/>
    <property type="match status" value="1"/>
</dbReference>